<comment type="similarity">
    <text evidence="1 6 7">Belongs to the FMO family.</text>
</comment>
<name>A0ABM0GPQ2_SACKO</name>
<dbReference type="Pfam" id="PF00743">
    <property type="entry name" value="FMO-like"/>
    <property type="match status" value="1"/>
</dbReference>
<evidence type="ECO:0000256" key="1">
    <source>
        <dbReference type="ARBA" id="ARBA00009183"/>
    </source>
</evidence>
<comment type="subcellular location">
    <subcellularLocation>
        <location evidence="6">Endoplasmic reticulum membrane</location>
    </subcellularLocation>
</comment>
<evidence type="ECO:0000313" key="9">
    <source>
        <dbReference type="RefSeq" id="XP_002734588.1"/>
    </source>
</evidence>
<dbReference type="PIRSF" id="PIRSF000332">
    <property type="entry name" value="FMO"/>
    <property type="match status" value="1"/>
</dbReference>
<dbReference type="PRINTS" id="PR00370">
    <property type="entry name" value="FMOXYGENASE"/>
</dbReference>
<dbReference type="RefSeq" id="XP_002734588.1">
    <property type="nucleotide sequence ID" value="XM_002734542.1"/>
</dbReference>
<keyword evidence="6" id="KW-0472">Membrane</keyword>
<evidence type="ECO:0000256" key="3">
    <source>
        <dbReference type="ARBA" id="ARBA00022827"/>
    </source>
</evidence>
<sequence>MTERKRILVIGAGVSGLTAIKSCLEEDLQPVCFERDDQLGGVWYYTEDLRPGQSSAAYKSIISNNTKETLCFSDFPLRKEDPAYLPYDAVTQYLVNYANHFGLCKYIHYNRNVVKVEMCKDYETTGQWDVSYVDGASGGGDVTVETFDGIMVCSGGGLGKPHIPAISGLGKFKGITIHGNAYRQPAPFIGKRVIVVGASNTAGEVSCELGRNYCSKVYLSVRSPYIVCPRIANDGWPTTMFLAQRIRQMLPACVGNNKLDKSSHCTIYSPGSAQRTQKSAGIMVNDEILDRIACNHVNVVPEIARITETSVEFMDGSVIDDVDVIILATGYEISYPIIDETLIFDETEKLNLYRYILPLGLKHNTLMIIGSLLKFIPAAFNVLELQSRWSARLLSGRLNLPDMKTMIKDIHRRPRVGRLYDPFICISYQDDIARDIGALPTLWNLLFPDPRLIYEYYVGPAIGAWYRLRGPATWDGAKQTILSTWDNTKYPLNQTTNAIKSEKSSLFKQSLFLAGGFCFVYLKEDLCGADFKKKKTMRPVMKEAYEKGEKVRFSNGTVYINGQRYKEN</sequence>
<dbReference type="EC" id="1.-.-.-" evidence="7"/>
<dbReference type="GeneID" id="100378568"/>
<protein>
    <recommendedName>
        <fullName evidence="7">Flavin-containing monooxygenase</fullName>
        <ecNumber evidence="7">1.-.-.-</ecNumber>
    </recommendedName>
</protein>
<dbReference type="Gene3D" id="3.50.50.60">
    <property type="entry name" value="FAD/NAD(P)-binding domain"/>
    <property type="match status" value="1"/>
</dbReference>
<evidence type="ECO:0000256" key="2">
    <source>
        <dbReference type="ARBA" id="ARBA00022630"/>
    </source>
</evidence>
<dbReference type="InterPro" id="IPR000960">
    <property type="entry name" value="Flavin_mOase"/>
</dbReference>
<evidence type="ECO:0000256" key="6">
    <source>
        <dbReference type="PIRNR" id="PIRNR000332"/>
    </source>
</evidence>
<gene>
    <name evidence="9" type="primary">LOC100378568</name>
</gene>
<keyword evidence="8" id="KW-1185">Reference proteome</keyword>
<keyword evidence="4 6" id="KW-0521">NADP</keyword>
<keyword evidence="6 7" id="KW-0503">Monooxygenase</keyword>
<accession>A0ABM0GPQ2</accession>
<dbReference type="InterPro" id="IPR036188">
    <property type="entry name" value="FAD/NAD-bd_sf"/>
</dbReference>
<dbReference type="PANTHER" id="PTHR23023">
    <property type="entry name" value="DIMETHYLANILINE MONOOXYGENASE"/>
    <property type="match status" value="1"/>
</dbReference>
<dbReference type="InterPro" id="IPR020946">
    <property type="entry name" value="Flavin_mOase-like"/>
</dbReference>
<dbReference type="SUPFAM" id="SSF51905">
    <property type="entry name" value="FAD/NAD(P)-binding domain"/>
    <property type="match status" value="2"/>
</dbReference>
<comment type="cofactor">
    <cofactor evidence="6 7">
        <name>FAD</name>
        <dbReference type="ChEBI" id="CHEBI:57692"/>
    </cofactor>
</comment>
<evidence type="ECO:0000256" key="7">
    <source>
        <dbReference type="RuleBase" id="RU361177"/>
    </source>
</evidence>
<dbReference type="InterPro" id="IPR050346">
    <property type="entry name" value="FMO-like"/>
</dbReference>
<evidence type="ECO:0000313" key="8">
    <source>
        <dbReference type="Proteomes" id="UP000694865"/>
    </source>
</evidence>
<keyword evidence="6" id="KW-0256">Endoplasmic reticulum</keyword>
<proteinExistence type="inferred from homology"/>
<keyword evidence="2 6" id="KW-0285">Flavoprotein</keyword>
<dbReference type="Proteomes" id="UP000694865">
    <property type="component" value="Unplaced"/>
</dbReference>
<reference evidence="9" key="1">
    <citation type="submission" date="2025-08" db="UniProtKB">
        <authorList>
            <consortium name="RefSeq"/>
        </authorList>
    </citation>
    <scope>IDENTIFICATION</scope>
    <source>
        <tissue evidence="9">Testes</tissue>
    </source>
</reference>
<evidence type="ECO:0000256" key="5">
    <source>
        <dbReference type="ARBA" id="ARBA00023002"/>
    </source>
</evidence>
<organism evidence="8 9">
    <name type="scientific">Saccoglossus kowalevskii</name>
    <name type="common">Acorn worm</name>
    <dbReference type="NCBI Taxonomy" id="10224"/>
    <lineage>
        <taxon>Eukaryota</taxon>
        <taxon>Metazoa</taxon>
        <taxon>Hemichordata</taxon>
        <taxon>Enteropneusta</taxon>
        <taxon>Harrimaniidae</taxon>
        <taxon>Saccoglossus</taxon>
    </lineage>
</organism>
<keyword evidence="3 6" id="KW-0274">FAD</keyword>
<keyword evidence="5 6" id="KW-0560">Oxidoreductase</keyword>
<evidence type="ECO:0000256" key="4">
    <source>
        <dbReference type="ARBA" id="ARBA00022857"/>
    </source>
</evidence>